<proteinExistence type="predicted"/>
<protein>
    <submittedName>
        <fullName evidence="1">Uncharacterized protein</fullName>
    </submittedName>
</protein>
<accession>A0ACB9M159</accession>
<evidence type="ECO:0000313" key="2">
    <source>
        <dbReference type="Proteomes" id="UP000828941"/>
    </source>
</evidence>
<evidence type="ECO:0000313" key="1">
    <source>
        <dbReference type="EMBL" id="KAI4317209.1"/>
    </source>
</evidence>
<organism evidence="1 2">
    <name type="scientific">Bauhinia variegata</name>
    <name type="common">Purple orchid tree</name>
    <name type="synonym">Phanera variegata</name>
    <dbReference type="NCBI Taxonomy" id="167791"/>
    <lineage>
        <taxon>Eukaryota</taxon>
        <taxon>Viridiplantae</taxon>
        <taxon>Streptophyta</taxon>
        <taxon>Embryophyta</taxon>
        <taxon>Tracheophyta</taxon>
        <taxon>Spermatophyta</taxon>
        <taxon>Magnoliopsida</taxon>
        <taxon>eudicotyledons</taxon>
        <taxon>Gunneridae</taxon>
        <taxon>Pentapetalae</taxon>
        <taxon>rosids</taxon>
        <taxon>fabids</taxon>
        <taxon>Fabales</taxon>
        <taxon>Fabaceae</taxon>
        <taxon>Cercidoideae</taxon>
        <taxon>Cercideae</taxon>
        <taxon>Bauhiniinae</taxon>
        <taxon>Bauhinia</taxon>
    </lineage>
</organism>
<comment type="caution">
    <text evidence="1">The sequence shown here is derived from an EMBL/GenBank/DDBJ whole genome shotgun (WGS) entry which is preliminary data.</text>
</comment>
<gene>
    <name evidence="1" type="ORF">L6164_025099</name>
</gene>
<name>A0ACB9M159_BAUVA</name>
<sequence length="81" mass="9038">MRLTTPTLFLIMIFGFIVIYVIHSREAVTNELAVPSHHEGSAITVRKTGFGKEGIERKKGNDGSGKQVLEDEDYIYTNSIP</sequence>
<reference evidence="1 2" key="1">
    <citation type="journal article" date="2022" name="DNA Res.">
        <title>Chromosomal-level genome assembly of the orchid tree Bauhinia variegata (Leguminosae; Cercidoideae) supports the allotetraploid origin hypothesis of Bauhinia.</title>
        <authorList>
            <person name="Zhong Y."/>
            <person name="Chen Y."/>
            <person name="Zheng D."/>
            <person name="Pang J."/>
            <person name="Liu Y."/>
            <person name="Luo S."/>
            <person name="Meng S."/>
            <person name="Qian L."/>
            <person name="Wei D."/>
            <person name="Dai S."/>
            <person name="Zhou R."/>
        </authorList>
    </citation>
    <scope>NUCLEOTIDE SEQUENCE [LARGE SCALE GENOMIC DNA]</scope>
    <source>
        <strain evidence="1">BV-YZ2020</strain>
    </source>
</reference>
<dbReference type="Proteomes" id="UP000828941">
    <property type="component" value="Chromosome 10"/>
</dbReference>
<keyword evidence="2" id="KW-1185">Reference proteome</keyword>
<dbReference type="EMBL" id="CM039435">
    <property type="protein sequence ID" value="KAI4317209.1"/>
    <property type="molecule type" value="Genomic_DNA"/>
</dbReference>